<dbReference type="Proteomes" id="UP000655287">
    <property type="component" value="Unassembled WGS sequence"/>
</dbReference>
<evidence type="ECO:0000256" key="5">
    <source>
        <dbReference type="ARBA" id="ARBA00023239"/>
    </source>
</evidence>
<keyword evidence="3" id="KW-0210">Decarboxylase</keyword>
<reference evidence="8" key="1">
    <citation type="submission" date="2021-01" db="EMBL/GenBank/DDBJ databases">
        <title>Whole genome shotgun sequence of Sphaerisporangium rufum NBRC 109079.</title>
        <authorList>
            <person name="Komaki H."/>
            <person name="Tamura T."/>
        </authorList>
    </citation>
    <scope>NUCLEOTIDE SEQUENCE</scope>
    <source>
        <strain evidence="8">NBRC 109079</strain>
    </source>
</reference>
<name>A0A919UWN0_9ACTN</name>
<keyword evidence="8" id="KW-0808">Transferase</keyword>
<proteinExistence type="inferred from homology"/>
<dbReference type="PANTHER" id="PTHR11999:SF70">
    <property type="entry name" value="MIP05841P"/>
    <property type="match status" value="1"/>
</dbReference>
<keyword evidence="8" id="KW-0032">Aminotransferase</keyword>
<evidence type="ECO:0000256" key="6">
    <source>
        <dbReference type="PIRSR" id="PIRSR602129-50"/>
    </source>
</evidence>
<evidence type="ECO:0000256" key="7">
    <source>
        <dbReference type="RuleBase" id="RU000382"/>
    </source>
</evidence>
<dbReference type="AlphaFoldDB" id="A0A919UWN0"/>
<protein>
    <submittedName>
        <fullName evidence="8">Aspartate aminotransferase family protein</fullName>
    </submittedName>
</protein>
<dbReference type="InterPro" id="IPR015424">
    <property type="entry name" value="PyrdxlP-dep_Trfase"/>
</dbReference>
<evidence type="ECO:0000313" key="9">
    <source>
        <dbReference type="Proteomes" id="UP000655287"/>
    </source>
</evidence>
<evidence type="ECO:0000256" key="2">
    <source>
        <dbReference type="ARBA" id="ARBA00009533"/>
    </source>
</evidence>
<feature type="modified residue" description="N6-(pyridoxal phosphate)lysine" evidence="6">
    <location>
        <position position="294"/>
    </location>
</feature>
<keyword evidence="5 7" id="KW-0456">Lyase</keyword>
<evidence type="ECO:0000313" key="8">
    <source>
        <dbReference type="EMBL" id="GII76181.1"/>
    </source>
</evidence>
<dbReference type="InterPro" id="IPR015422">
    <property type="entry name" value="PyrdxlP-dep_Trfase_small"/>
</dbReference>
<dbReference type="GO" id="GO:0019752">
    <property type="term" value="P:carboxylic acid metabolic process"/>
    <property type="evidence" value="ECO:0007669"/>
    <property type="project" value="InterPro"/>
</dbReference>
<dbReference type="SUPFAM" id="SSF53383">
    <property type="entry name" value="PLP-dependent transferases"/>
    <property type="match status" value="1"/>
</dbReference>
<comment type="caution">
    <text evidence="8">The sequence shown here is derived from an EMBL/GenBank/DDBJ whole genome shotgun (WGS) entry which is preliminary data.</text>
</comment>
<comment type="cofactor">
    <cofactor evidence="1 6 7">
        <name>pyridoxal 5'-phosphate</name>
        <dbReference type="ChEBI" id="CHEBI:597326"/>
    </cofactor>
</comment>
<dbReference type="RefSeq" id="WP_203982819.1">
    <property type="nucleotide sequence ID" value="NZ_BOOU01000014.1"/>
</dbReference>
<dbReference type="PANTHER" id="PTHR11999">
    <property type="entry name" value="GROUP II PYRIDOXAL-5-PHOSPHATE DECARBOXYLASE"/>
    <property type="match status" value="1"/>
</dbReference>
<comment type="similarity">
    <text evidence="2 7">Belongs to the group II decarboxylase family.</text>
</comment>
<dbReference type="Gene3D" id="3.90.1150.10">
    <property type="entry name" value="Aspartate Aminotransferase, domain 1"/>
    <property type="match status" value="1"/>
</dbReference>
<dbReference type="GO" id="GO:0004058">
    <property type="term" value="F:aromatic-L-amino-acid decarboxylase activity"/>
    <property type="evidence" value="ECO:0007669"/>
    <property type="project" value="UniProtKB-ARBA"/>
</dbReference>
<evidence type="ECO:0000256" key="1">
    <source>
        <dbReference type="ARBA" id="ARBA00001933"/>
    </source>
</evidence>
<organism evidence="8 9">
    <name type="scientific">Sphaerisporangium rufum</name>
    <dbReference type="NCBI Taxonomy" id="1381558"/>
    <lineage>
        <taxon>Bacteria</taxon>
        <taxon>Bacillati</taxon>
        <taxon>Actinomycetota</taxon>
        <taxon>Actinomycetes</taxon>
        <taxon>Streptosporangiales</taxon>
        <taxon>Streptosporangiaceae</taxon>
        <taxon>Sphaerisporangium</taxon>
    </lineage>
</organism>
<gene>
    <name evidence="8" type="ORF">Sru01_11630</name>
</gene>
<accession>A0A919UWN0</accession>
<sequence length="466" mass="49442">MTHLDSAPLDLAYRQAVDYLAGIGNRPAGATADLGHLLKLFGGPLPPGPVPAEDTVELLGRAAAEGGIPAASGPRFFGYVTGGTLPVAVAADWLVAAWDQTASLYNLSPAIAVAEHVAARWVVELFDLPAGTSVGFPTGCTMAHMTALAAARHHLLGRLGWDVENDGLRGAPEVHLVGGAQRHMTIDMALRYLGFGSGNVKVVPVDGAGRMRPDALAETLAGCDGPVIVCTQVGDVNSGAIDPVGEICDIVHRRDDAWVHVDGAFGLWAKASPALRPLVAGVEKADSWASDAHKWLNVPYDCGIVMVAHPEAHRAAMLNERAGYLPAPADGERDAIEWVPDFSRRARSLPVYAALRTLGRSGVAELVDRCCALVRRFRDGLAGVPGVELLNDVVLNQLMVRFGDDDAVTREVIARIQRSGVCWFGGTTWYGRAAMRISLVNWRTTEQDVDRSLEVVKDALAAVTAG</sequence>
<dbReference type="Gene3D" id="3.40.640.10">
    <property type="entry name" value="Type I PLP-dependent aspartate aminotransferase-like (Major domain)"/>
    <property type="match status" value="1"/>
</dbReference>
<evidence type="ECO:0000256" key="4">
    <source>
        <dbReference type="ARBA" id="ARBA00022898"/>
    </source>
</evidence>
<evidence type="ECO:0000256" key="3">
    <source>
        <dbReference type="ARBA" id="ARBA00022793"/>
    </source>
</evidence>
<dbReference type="GO" id="GO:0030170">
    <property type="term" value="F:pyridoxal phosphate binding"/>
    <property type="evidence" value="ECO:0007669"/>
    <property type="project" value="InterPro"/>
</dbReference>
<dbReference type="InterPro" id="IPR010977">
    <property type="entry name" value="Aromatic_deC"/>
</dbReference>
<dbReference type="InterPro" id="IPR002129">
    <property type="entry name" value="PyrdxlP-dep_de-COase"/>
</dbReference>
<keyword evidence="4 6" id="KW-0663">Pyridoxal phosphate</keyword>
<dbReference type="Pfam" id="PF00282">
    <property type="entry name" value="Pyridoxal_deC"/>
    <property type="match status" value="1"/>
</dbReference>
<dbReference type="InterPro" id="IPR015421">
    <property type="entry name" value="PyrdxlP-dep_Trfase_major"/>
</dbReference>
<dbReference type="EMBL" id="BOOU01000014">
    <property type="protein sequence ID" value="GII76181.1"/>
    <property type="molecule type" value="Genomic_DNA"/>
</dbReference>
<keyword evidence="9" id="KW-1185">Reference proteome</keyword>
<dbReference type="GO" id="GO:0008483">
    <property type="term" value="F:transaminase activity"/>
    <property type="evidence" value="ECO:0007669"/>
    <property type="project" value="UniProtKB-KW"/>
</dbReference>